<dbReference type="AlphaFoldDB" id="A0A6C0BJ89"/>
<accession>A0A6C0BJ89</accession>
<organism evidence="1">
    <name type="scientific">viral metagenome</name>
    <dbReference type="NCBI Taxonomy" id="1070528"/>
    <lineage>
        <taxon>unclassified sequences</taxon>
        <taxon>metagenomes</taxon>
        <taxon>organismal metagenomes</taxon>
    </lineage>
</organism>
<name>A0A6C0BJ89_9ZZZZ</name>
<proteinExistence type="predicted"/>
<sequence length="142" mass="16375">MCCNFPRFVALYRPSEDGYQIIFNDEGSLKIMTSVCGEKVSYIVQKSKDYPLDDMFQVFVNASGKELYYWPTGYELRRIVPRSWNEKKSAIYPIFQFLNPPVGLTHTVIKTSGSSFSSDTVSCMRILRSAAIKERNEFRIIT</sequence>
<reference evidence="1" key="1">
    <citation type="journal article" date="2020" name="Nature">
        <title>Giant virus diversity and host interactions through global metagenomics.</title>
        <authorList>
            <person name="Schulz F."/>
            <person name="Roux S."/>
            <person name="Paez-Espino D."/>
            <person name="Jungbluth S."/>
            <person name="Walsh D.A."/>
            <person name="Denef V.J."/>
            <person name="McMahon K.D."/>
            <person name="Konstantinidis K.T."/>
            <person name="Eloe-Fadrosh E.A."/>
            <person name="Kyrpides N.C."/>
            <person name="Woyke T."/>
        </authorList>
    </citation>
    <scope>NUCLEOTIDE SEQUENCE</scope>
    <source>
        <strain evidence="1">GVMAG-M-3300013006-15</strain>
    </source>
</reference>
<protein>
    <submittedName>
        <fullName evidence="1">Uncharacterized protein</fullName>
    </submittedName>
</protein>
<evidence type="ECO:0000313" key="1">
    <source>
        <dbReference type="EMBL" id="QHS91811.1"/>
    </source>
</evidence>
<dbReference type="EMBL" id="MN739164">
    <property type="protein sequence ID" value="QHS91811.1"/>
    <property type="molecule type" value="Genomic_DNA"/>
</dbReference>